<evidence type="ECO:0000256" key="4">
    <source>
        <dbReference type="ARBA" id="ARBA00022723"/>
    </source>
</evidence>
<feature type="binding site" evidence="6">
    <location>
        <position position="182"/>
    </location>
    <ligand>
        <name>substrate</name>
    </ligand>
</feature>
<protein>
    <recommendedName>
        <fullName evidence="6 7">Methionine aminopeptidase</fullName>
        <shortName evidence="6">MAP</shortName>
        <shortName evidence="6">MetAP</shortName>
        <ecNumber evidence="6 7">3.4.11.18</ecNumber>
    </recommendedName>
    <alternativeName>
        <fullName evidence="6">Peptidase M</fullName>
    </alternativeName>
</protein>
<dbReference type="EC" id="3.4.11.18" evidence="6 7"/>
<dbReference type="Gene3D" id="3.90.230.10">
    <property type="entry name" value="Creatinase/methionine aminopeptidase superfamily"/>
    <property type="match status" value="1"/>
</dbReference>
<reference evidence="9 10" key="1">
    <citation type="journal article" date="2015" name="Nature">
        <title>rRNA introns, odd ribosomes, and small enigmatic genomes across a large radiation of phyla.</title>
        <authorList>
            <person name="Brown C.T."/>
            <person name="Hug L.A."/>
            <person name="Thomas B.C."/>
            <person name="Sharon I."/>
            <person name="Castelle C.J."/>
            <person name="Singh A."/>
            <person name="Wilkins M.J."/>
            <person name="Williams K.H."/>
            <person name="Banfield J.F."/>
        </authorList>
    </citation>
    <scope>NUCLEOTIDE SEQUENCE [LARGE SCALE GENOMIC DNA]</scope>
</reference>
<comment type="caution">
    <text evidence="9">The sequence shown here is derived from an EMBL/GenBank/DDBJ whole genome shotgun (WGS) entry which is preliminary data.</text>
</comment>
<feature type="binding site" evidence="6">
    <location>
        <position position="241"/>
    </location>
    <ligand>
        <name>a divalent metal cation</name>
        <dbReference type="ChEBI" id="CHEBI:60240"/>
        <label>2</label>
        <note>catalytic</note>
    </ligand>
</feature>
<dbReference type="InterPro" id="IPR036005">
    <property type="entry name" value="Creatinase/aminopeptidase-like"/>
</dbReference>
<feature type="binding site" evidence="6">
    <location>
        <position position="101"/>
    </location>
    <ligand>
        <name>a divalent metal cation</name>
        <dbReference type="ChEBI" id="CHEBI:60240"/>
        <label>1</label>
    </ligand>
</feature>
<dbReference type="PATRIC" id="fig|1618995.3.peg.820"/>
<sequence length="260" mass="27827">MSLIKTKKEIDSMRRGGALLSRALKTSVEAVTPGITLKELDTLGEAVILEGGGVPSFKWYQSSPEDVPFPSTICLSVNEEVVHGLGNRTLKLKEGDIVGLDIGCWFEGLCTDMAVTVPVGHVSPEALKLMQVTKDSLLAGVGAAKVGGEIKDISRAIEDYVKPYGYGIVRALVGHGVGHQVHEAPHIPNFVSDRYPRVNIKDGMCLALEPMLGLGGDYHVRTAKDGWSIIMSDGSLGSHFEVTIAITKEEGVEILTPLPV</sequence>
<comment type="subunit">
    <text evidence="6">Monomer.</text>
</comment>
<feature type="binding site" evidence="6">
    <location>
        <position position="209"/>
    </location>
    <ligand>
        <name>a divalent metal cation</name>
        <dbReference type="ChEBI" id="CHEBI:60240"/>
        <label>2</label>
        <note>catalytic</note>
    </ligand>
</feature>
<evidence type="ECO:0000256" key="2">
    <source>
        <dbReference type="ARBA" id="ARBA00022438"/>
    </source>
</evidence>
<dbReference type="NCBIfam" id="TIGR00500">
    <property type="entry name" value="met_pdase_I"/>
    <property type="match status" value="1"/>
</dbReference>
<evidence type="ECO:0000256" key="3">
    <source>
        <dbReference type="ARBA" id="ARBA00022670"/>
    </source>
</evidence>
<accession>A0A0G0QQ80</accession>
<keyword evidence="2 6" id="KW-0031">Aminopeptidase</keyword>
<feature type="binding site" evidence="6">
    <location>
        <position position="83"/>
    </location>
    <ligand>
        <name>substrate</name>
    </ligand>
</feature>
<dbReference type="GO" id="GO:0005829">
    <property type="term" value="C:cytosol"/>
    <property type="evidence" value="ECO:0007669"/>
    <property type="project" value="TreeGrafter"/>
</dbReference>
<comment type="function">
    <text evidence="1 6">Removes the N-terminal methionine from nascent proteins. The N-terminal methionine is often cleaved when the second residue in the primary sequence is small and uncharged (Met-Ala-, Cys, Gly, Pro, Ser, Thr, or Val). Requires deformylation of the N(alpha)-formylated initiator methionine before it can be hydrolyzed.</text>
</comment>
<dbReference type="GO" id="GO:0006508">
    <property type="term" value="P:proteolysis"/>
    <property type="evidence" value="ECO:0007669"/>
    <property type="project" value="UniProtKB-KW"/>
</dbReference>
<dbReference type="InterPro" id="IPR001714">
    <property type="entry name" value="Pept_M24_MAP"/>
</dbReference>
<name>A0A0G0QQ80_9BACT</name>
<dbReference type="EMBL" id="LBWG01000019">
    <property type="protein sequence ID" value="KKR03792.1"/>
    <property type="molecule type" value="Genomic_DNA"/>
</dbReference>
<dbReference type="Pfam" id="PF00557">
    <property type="entry name" value="Peptidase_M24"/>
    <property type="match status" value="1"/>
</dbReference>
<dbReference type="Proteomes" id="UP000033935">
    <property type="component" value="Unassembled WGS sequence"/>
</dbReference>
<keyword evidence="3 6" id="KW-0645">Protease</keyword>
<feature type="binding site" evidence="6">
    <location>
        <position position="112"/>
    </location>
    <ligand>
        <name>a divalent metal cation</name>
        <dbReference type="ChEBI" id="CHEBI:60240"/>
        <label>1</label>
    </ligand>
</feature>
<dbReference type="PANTHER" id="PTHR43330">
    <property type="entry name" value="METHIONINE AMINOPEPTIDASE"/>
    <property type="match status" value="1"/>
</dbReference>
<dbReference type="PRINTS" id="PR00599">
    <property type="entry name" value="MAPEPTIDASE"/>
</dbReference>
<evidence type="ECO:0000259" key="8">
    <source>
        <dbReference type="Pfam" id="PF00557"/>
    </source>
</evidence>
<evidence type="ECO:0000313" key="9">
    <source>
        <dbReference type="EMBL" id="KKR03792.1"/>
    </source>
</evidence>
<dbReference type="GO" id="GO:0004239">
    <property type="term" value="F:initiator methionyl aminopeptidase activity"/>
    <property type="evidence" value="ECO:0007669"/>
    <property type="project" value="UniProtKB-UniRule"/>
</dbReference>
<evidence type="ECO:0000313" key="10">
    <source>
        <dbReference type="Proteomes" id="UP000033935"/>
    </source>
</evidence>
<dbReference type="CDD" id="cd01086">
    <property type="entry name" value="MetAP1"/>
    <property type="match status" value="1"/>
</dbReference>
<comment type="similarity">
    <text evidence="6">Belongs to the peptidase M24A family. Methionine aminopeptidase type 1 subfamily.</text>
</comment>
<evidence type="ECO:0000256" key="6">
    <source>
        <dbReference type="HAMAP-Rule" id="MF_01974"/>
    </source>
</evidence>
<evidence type="ECO:0000256" key="1">
    <source>
        <dbReference type="ARBA" id="ARBA00002521"/>
    </source>
</evidence>
<dbReference type="GO" id="GO:0070006">
    <property type="term" value="F:metalloaminopeptidase activity"/>
    <property type="evidence" value="ECO:0007669"/>
    <property type="project" value="UniProtKB-UniRule"/>
</dbReference>
<comment type="cofactor">
    <cofactor evidence="6">
        <name>Co(2+)</name>
        <dbReference type="ChEBI" id="CHEBI:48828"/>
    </cofactor>
    <cofactor evidence="6">
        <name>Zn(2+)</name>
        <dbReference type="ChEBI" id="CHEBI:29105"/>
    </cofactor>
    <cofactor evidence="6">
        <name>Mn(2+)</name>
        <dbReference type="ChEBI" id="CHEBI:29035"/>
    </cofactor>
    <cofactor evidence="6">
        <name>Fe(2+)</name>
        <dbReference type="ChEBI" id="CHEBI:29033"/>
    </cofactor>
    <text evidence="6">Binds 2 divalent metal cations per subunit. Has a high-affinity and a low affinity metal-binding site. The true nature of the physiological cofactor is under debate. The enzyme is active with cobalt, zinc, manganese or divalent iron ions. Most likely, methionine aminopeptidases function as mononuclear Fe(2+)-metalloproteases under physiological conditions, and the catalytically relevant metal-binding site has been assigned to the histidine-containing high-affinity site.</text>
</comment>
<comment type="catalytic activity">
    <reaction evidence="6 7">
        <text>Release of N-terminal amino acids, preferentially methionine, from peptides and arylamides.</text>
        <dbReference type="EC" id="3.4.11.18"/>
    </reaction>
</comment>
<dbReference type="InterPro" id="IPR002467">
    <property type="entry name" value="Pept_M24A_MAP1"/>
</dbReference>
<feature type="binding site" evidence="6">
    <location>
        <position position="241"/>
    </location>
    <ligand>
        <name>a divalent metal cation</name>
        <dbReference type="ChEBI" id="CHEBI:60240"/>
        <label>1</label>
    </ligand>
</feature>
<dbReference type="AlphaFoldDB" id="A0A0G0QQ80"/>
<feature type="binding site" evidence="6">
    <location>
        <position position="175"/>
    </location>
    <ligand>
        <name>a divalent metal cation</name>
        <dbReference type="ChEBI" id="CHEBI:60240"/>
        <label>2</label>
        <note>catalytic</note>
    </ligand>
</feature>
<proteinExistence type="inferred from homology"/>
<feature type="domain" description="Peptidase M24" evidence="8">
    <location>
        <begin position="12"/>
        <end position="248"/>
    </location>
</feature>
<dbReference type="HAMAP" id="MF_01974">
    <property type="entry name" value="MetAP_1"/>
    <property type="match status" value="1"/>
</dbReference>
<keyword evidence="4 6" id="KW-0479">Metal-binding</keyword>
<evidence type="ECO:0000256" key="5">
    <source>
        <dbReference type="ARBA" id="ARBA00022801"/>
    </source>
</evidence>
<dbReference type="GO" id="GO:0046872">
    <property type="term" value="F:metal ion binding"/>
    <property type="evidence" value="ECO:0007669"/>
    <property type="project" value="UniProtKB-UniRule"/>
</dbReference>
<keyword evidence="5 6" id="KW-0378">Hydrolase</keyword>
<feature type="binding site" evidence="6">
    <location>
        <position position="112"/>
    </location>
    <ligand>
        <name>a divalent metal cation</name>
        <dbReference type="ChEBI" id="CHEBI:60240"/>
        <label>2</label>
        <note>catalytic</note>
    </ligand>
</feature>
<dbReference type="InterPro" id="IPR000994">
    <property type="entry name" value="Pept_M24"/>
</dbReference>
<organism evidence="9 10">
    <name type="scientific">Candidatus Uhrbacteria bacterium GW2011_GWF2_39_13</name>
    <dbReference type="NCBI Taxonomy" id="1618995"/>
    <lineage>
        <taxon>Bacteria</taxon>
        <taxon>Candidatus Uhriibacteriota</taxon>
    </lineage>
</organism>
<evidence type="ECO:0000256" key="7">
    <source>
        <dbReference type="RuleBase" id="RU003653"/>
    </source>
</evidence>
<gene>
    <name evidence="6" type="primary">map</name>
    <name evidence="9" type="ORF">UT30_C0019G0028</name>
</gene>
<dbReference type="SUPFAM" id="SSF55920">
    <property type="entry name" value="Creatinase/aminopeptidase"/>
    <property type="match status" value="1"/>
</dbReference>
<dbReference type="PANTHER" id="PTHR43330:SF27">
    <property type="entry name" value="METHIONINE AMINOPEPTIDASE"/>
    <property type="match status" value="1"/>
</dbReference>